<dbReference type="Gene3D" id="2.40.170.20">
    <property type="entry name" value="TonB-dependent receptor, beta-barrel domain"/>
    <property type="match status" value="1"/>
</dbReference>
<evidence type="ECO:0000256" key="10">
    <source>
        <dbReference type="ARBA" id="ARBA00023237"/>
    </source>
</evidence>
<evidence type="ECO:0000256" key="5">
    <source>
        <dbReference type="ARBA" id="ARBA00022692"/>
    </source>
</evidence>
<dbReference type="GO" id="GO:0044718">
    <property type="term" value="P:siderophore transmembrane transport"/>
    <property type="evidence" value="ECO:0007669"/>
    <property type="project" value="TreeGrafter"/>
</dbReference>
<comment type="similarity">
    <text evidence="2">Belongs to the TonB-dependent receptor family. Hemoglobin/haptoglobin binding protein subfamily.</text>
</comment>
<evidence type="ECO:0000256" key="1">
    <source>
        <dbReference type="ARBA" id="ARBA00004571"/>
    </source>
</evidence>
<dbReference type="RefSeq" id="WP_009574333.1">
    <property type="nucleotide sequence ID" value="NZ_AEIG01000001.1"/>
</dbReference>
<evidence type="ECO:0000256" key="9">
    <source>
        <dbReference type="ARBA" id="ARBA00023170"/>
    </source>
</evidence>
<dbReference type="PANTHER" id="PTHR30069:SF29">
    <property type="entry name" value="HEMOGLOBIN AND HEMOGLOBIN-HAPTOGLOBIN-BINDING PROTEIN 1-RELATED"/>
    <property type="match status" value="1"/>
</dbReference>
<evidence type="ECO:0000256" key="11">
    <source>
        <dbReference type="PROSITE-ProRule" id="PRU01360"/>
    </source>
</evidence>
<keyword evidence="7 12" id="KW-0798">TonB box</keyword>
<dbReference type="CDD" id="cd01347">
    <property type="entry name" value="ligand_gated_channel"/>
    <property type="match status" value="1"/>
</dbReference>
<keyword evidence="8 11" id="KW-0472">Membrane</keyword>
<keyword evidence="14" id="KW-1185">Reference proteome</keyword>
<comment type="subcellular location">
    <subcellularLocation>
        <location evidence="1 11">Cell outer membrane</location>
        <topology evidence="1 11">Multi-pass membrane protein</topology>
    </subcellularLocation>
</comment>
<keyword evidence="4 11" id="KW-1134">Transmembrane beta strand</keyword>
<protein>
    <submittedName>
        <fullName evidence="13">TonB-dependent receptor</fullName>
    </submittedName>
</protein>
<reference evidence="13 14" key="1">
    <citation type="journal article" date="2011" name="J. Bacteriol.">
        <title>Genome sequence of strain IMCC3088, a proteorhodopsin-containing marine bacterium belonging to the OM60/NOR5 clade.</title>
        <authorList>
            <person name="Jang Y."/>
            <person name="Oh H.M."/>
            <person name="Kang I."/>
            <person name="Lee K."/>
            <person name="Yang S.J."/>
            <person name="Cho J.C."/>
        </authorList>
    </citation>
    <scope>NUCLEOTIDE SEQUENCE [LARGE SCALE GENOMIC DNA]</scope>
    <source>
        <strain evidence="13 14">IMCC3088</strain>
    </source>
</reference>
<evidence type="ECO:0000256" key="6">
    <source>
        <dbReference type="ARBA" id="ARBA00022729"/>
    </source>
</evidence>
<evidence type="ECO:0000256" key="8">
    <source>
        <dbReference type="ARBA" id="ARBA00023136"/>
    </source>
</evidence>
<keyword evidence="5 11" id="KW-0812">Transmembrane</keyword>
<dbReference type="InterPro" id="IPR036942">
    <property type="entry name" value="Beta-barrel_TonB_sf"/>
</dbReference>
<keyword evidence="3 11" id="KW-0813">Transport</keyword>
<evidence type="ECO:0000313" key="14">
    <source>
        <dbReference type="Proteomes" id="UP000005615"/>
    </source>
</evidence>
<dbReference type="PROSITE" id="PS52016">
    <property type="entry name" value="TONB_DEPENDENT_REC_3"/>
    <property type="match status" value="1"/>
</dbReference>
<dbReference type="eggNOG" id="COG4206">
    <property type="taxonomic scope" value="Bacteria"/>
</dbReference>
<dbReference type="GO" id="GO:0009279">
    <property type="term" value="C:cell outer membrane"/>
    <property type="evidence" value="ECO:0007669"/>
    <property type="project" value="UniProtKB-SubCell"/>
</dbReference>
<dbReference type="GO" id="GO:0015344">
    <property type="term" value="F:siderophore uptake transmembrane transporter activity"/>
    <property type="evidence" value="ECO:0007669"/>
    <property type="project" value="TreeGrafter"/>
</dbReference>
<sequence length="632" mass="68867">MKRYPGIVISLVSTLAAQSAMADQTLQGQPLETIVVTENYAPSSISATAASVTVLDSDALSELNKAQLSDALRTLPGVLIEEQGGAGGLVALSIRGGEGNFTKILLNGVALNDPTNVRGGSYDMNLLNDLEVDRIEVVKGPQSVIHGSDALAGVIHLVTPKPGAALRPKVSVEGGQDGYYNLKLSTGADLGPVGVFVNAGTRDSGEWVAGSERQVDFINAMAAWSIDENQMTAQIQWLEGDRTSYPEQSGGPRLSVSSALERSDYTSELAALGWVRDWSDTFRTDIKLNTLRYQEQTDSPGIVPYTSVPANGTDAVFKQQTVSWVNTAEFGNDHSLSFGADYRDESGDSKGYLDFGFLIPTDYRLSRETTGVFLQWRARLAEALDLNVSTRYDDTDQGQNQHTSRLGLRYDLTPALALRANWGQGFKLPSFFALGHALVGNPNLLPEEAKGFDLGAEWQLSGSSVVGVSWFENRYTNLIDFDPQAFTNVNRDRVDTQGFEVWGQFQGGETFSLNFALTKTDIEVAGSARELEGRPDWQATLGALWALNSDLTARLDYRWVGEVFNSSLHTGQSFTQALDDQRQLDWRLTWATTANLSMNLAIDNVLDDNFETSVGFPNAGRTLRLGIQWKAG</sequence>
<dbReference type="AlphaFoldDB" id="F3KY56"/>
<evidence type="ECO:0000256" key="2">
    <source>
        <dbReference type="ARBA" id="ARBA00008143"/>
    </source>
</evidence>
<evidence type="ECO:0000313" key="13">
    <source>
        <dbReference type="EMBL" id="EGG30978.1"/>
    </source>
</evidence>
<evidence type="ECO:0000256" key="7">
    <source>
        <dbReference type="ARBA" id="ARBA00023077"/>
    </source>
</evidence>
<evidence type="ECO:0000256" key="3">
    <source>
        <dbReference type="ARBA" id="ARBA00022448"/>
    </source>
</evidence>
<comment type="caution">
    <text evidence="13">The sequence shown here is derived from an EMBL/GenBank/DDBJ whole genome shotgun (WGS) entry which is preliminary data.</text>
</comment>
<dbReference type="SUPFAM" id="SSF56935">
    <property type="entry name" value="Porins"/>
    <property type="match status" value="1"/>
</dbReference>
<evidence type="ECO:0000256" key="12">
    <source>
        <dbReference type="RuleBase" id="RU003357"/>
    </source>
</evidence>
<keyword evidence="6" id="KW-0732">Signal</keyword>
<dbReference type="Gene3D" id="2.170.130.10">
    <property type="entry name" value="TonB-dependent receptor, plug domain"/>
    <property type="match status" value="1"/>
</dbReference>
<dbReference type="InterPro" id="IPR039426">
    <property type="entry name" value="TonB-dep_rcpt-like"/>
</dbReference>
<dbReference type="Pfam" id="PF00593">
    <property type="entry name" value="TonB_dep_Rec_b-barrel"/>
    <property type="match status" value="1"/>
</dbReference>
<accession>F3KY56</accession>
<dbReference type="PANTHER" id="PTHR30069">
    <property type="entry name" value="TONB-DEPENDENT OUTER MEMBRANE RECEPTOR"/>
    <property type="match status" value="1"/>
</dbReference>
<dbReference type="EMBL" id="AEIG01000001">
    <property type="protein sequence ID" value="EGG30978.1"/>
    <property type="molecule type" value="Genomic_DNA"/>
</dbReference>
<name>F3KY56_9GAMM</name>
<dbReference type="STRING" id="2518989.IMCC3088_786"/>
<dbReference type="InterPro" id="IPR037066">
    <property type="entry name" value="Plug_dom_sf"/>
</dbReference>
<dbReference type="Proteomes" id="UP000005615">
    <property type="component" value="Unassembled WGS sequence"/>
</dbReference>
<dbReference type="OrthoDB" id="9764669at2"/>
<dbReference type="InterPro" id="IPR000531">
    <property type="entry name" value="Beta-barrel_TonB"/>
</dbReference>
<keyword evidence="10 11" id="KW-0998">Cell outer membrane</keyword>
<proteinExistence type="inferred from homology"/>
<dbReference type="InterPro" id="IPR012910">
    <property type="entry name" value="Plug_dom"/>
</dbReference>
<evidence type="ECO:0000256" key="4">
    <source>
        <dbReference type="ARBA" id="ARBA00022452"/>
    </source>
</evidence>
<organism evidence="13 14">
    <name type="scientific">Aequoribacter fuscus</name>
    <dbReference type="NCBI Taxonomy" id="2518989"/>
    <lineage>
        <taxon>Bacteria</taxon>
        <taxon>Pseudomonadati</taxon>
        <taxon>Pseudomonadota</taxon>
        <taxon>Gammaproteobacteria</taxon>
        <taxon>Cellvibrionales</taxon>
        <taxon>Halieaceae</taxon>
        <taxon>Aequoribacter</taxon>
    </lineage>
</organism>
<gene>
    <name evidence="13" type="ORF">IMCC3088_786</name>
</gene>
<keyword evidence="9 13" id="KW-0675">Receptor</keyword>
<dbReference type="Pfam" id="PF07715">
    <property type="entry name" value="Plug"/>
    <property type="match status" value="1"/>
</dbReference>